<reference evidence="5" key="1">
    <citation type="submission" date="2021-01" db="EMBL/GenBank/DDBJ databases">
        <authorList>
            <person name="Corre E."/>
            <person name="Pelletier E."/>
            <person name="Niang G."/>
            <person name="Scheremetjew M."/>
            <person name="Finn R."/>
            <person name="Kale V."/>
            <person name="Holt S."/>
            <person name="Cochrane G."/>
            <person name="Meng A."/>
            <person name="Brown T."/>
            <person name="Cohen L."/>
        </authorList>
    </citation>
    <scope>NUCLEOTIDE SEQUENCE</scope>
    <source>
        <strain evidence="5">LB1974</strain>
    </source>
</reference>
<dbReference type="EMBL" id="HBJB01000081">
    <property type="protein sequence ID" value="CAE0839785.1"/>
    <property type="molecule type" value="Transcribed_RNA"/>
</dbReference>
<protein>
    <recommendedName>
        <fullName evidence="6">Methyltransferase type 11 domain-containing protein</fullName>
    </recommendedName>
</protein>
<dbReference type="GO" id="GO:0008168">
    <property type="term" value="F:methyltransferase activity"/>
    <property type="evidence" value="ECO:0007669"/>
    <property type="project" value="UniProtKB-KW"/>
</dbReference>
<dbReference type="InterPro" id="IPR041698">
    <property type="entry name" value="Methyltransf_25"/>
</dbReference>
<keyword evidence="1" id="KW-0489">Methyltransferase</keyword>
<dbReference type="PANTHER" id="PTHR43861">
    <property type="entry name" value="TRANS-ACONITATE 2-METHYLTRANSFERASE-RELATED"/>
    <property type="match status" value="1"/>
</dbReference>
<sequence length="552" mass="62625">MVPQINKVSEEKKYEEFDEQKLWAEMDPLAWHYSIARNSVFEDTYELTRTQILDAAERGGHDVILEAGCGTGDIIGELQTDIHRIGVDINDRFIEHCKKHHQHENMEFHELDVTNLGQWWKQFEGKFKKPLVICVNNTLNIMPEEIRGNVIAQMFEVCGSEGRCLVTYWNGNFFSHAIMNFYSQNVELCGPFDFSHVDWNNRTLHAPSGYSTHWMLPEEVQRLLRSYDVNIGLIGAKIQHGKDHINTAGLSIFAWFSTDCSCGGKSYYDSEDAQTFYSQIWGDAETHIGRYDLLTDAEKSSLTKIQQISRAEEIHEENFVKLIASKFRSTSDDIPKVRILDMGCGYGGLLRRLWKGGHVWRATGCDIASKMCGKARVLNTEMGADQDIAILEESYLGVSVPDESVDLVISMDALLHVGPEGQKTAIKEAGRVLRPGGWMVFCDIMQQEVVDPVEMQPIYDRIHLTKLGTVSNYQECLSESGFTKFEFEPHSENVASHYGTVREVLIEKKGDIAVSEAFLNKMEAGLAVWKELAPQNIVWGFMTAQKTEKVNI</sequence>
<dbReference type="GO" id="GO:0032259">
    <property type="term" value="P:methylation"/>
    <property type="evidence" value="ECO:0007669"/>
    <property type="project" value="UniProtKB-KW"/>
</dbReference>
<accession>A0A7S4GKM5</accession>
<organism evidence="5">
    <name type="scientific">Oxyrrhis marina</name>
    <name type="common">Dinoflagellate</name>
    <dbReference type="NCBI Taxonomy" id="2969"/>
    <lineage>
        <taxon>Eukaryota</taxon>
        <taxon>Sar</taxon>
        <taxon>Alveolata</taxon>
        <taxon>Dinophyceae</taxon>
        <taxon>Oxyrrhinales</taxon>
        <taxon>Oxyrrhinaceae</taxon>
        <taxon>Oxyrrhis</taxon>
    </lineage>
</organism>
<evidence type="ECO:0008006" key="6">
    <source>
        <dbReference type="Google" id="ProtNLM"/>
    </source>
</evidence>
<evidence type="ECO:0000256" key="1">
    <source>
        <dbReference type="ARBA" id="ARBA00022603"/>
    </source>
</evidence>
<evidence type="ECO:0000259" key="4">
    <source>
        <dbReference type="Pfam" id="PF13847"/>
    </source>
</evidence>
<evidence type="ECO:0000313" key="5">
    <source>
        <dbReference type="EMBL" id="CAE0839785.1"/>
    </source>
</evidence>
<dbReference type="InterPro" id="IPR029063">
    <property type="entry name" value="SAM-dependent_MTases_sf"/>
</dbReference>
<dbReference type="Gene3D" id="3.40.50.150">
    <property type="entry name" value="Vaccinia Virus protein VP39"/>
    <property type="match status" value="2"/>
</dbReference>
<dbReference type="CDD" id="cd02440">
    <property type="entry name" value="AdoMet_MTases"/>
    <property type="match status" value="2"/>
</dbReference>
<dbReference type="PANTHER" id="PTHR43861:SF1">
    <property type="entry name" value="TRANS-ACONITATE 2-METHYLTRANSFERASE"/>
    <property type="match status" value="1"/>
</dbReference>
<keyword evidence="2" id="KW-0808">Transferase</keyword>
<dbReference type="Pfam" id="PF13847">
    <property type="entry name" value="Methyltransf_31"/>
    <property type="match status" value="1"/>
</dbReference>
<feature type="domain" description="Methyltransferase" evidence="4">
    <location>
        <begin position="62"/>
        <end position="171"/>
    </location>
</feature>
<feature type="domain" description="Methyltransferase" evidence="3">
    <location>
        <begin position="339"/>
        <end position="437"/>
    </location>
</feature>
<name>A0A7S4GKM5_OXYMA</name>
<evidence type="ECO:0000259" key="3">
    <source>
        <dbReference type="Pfam" id="PF13649"/>
    </source>
</evidence>
<dbReference type="Pfam" id="PF13649">
    <property type="entry name" value="Methyltransf_25"/>
    <property type="match status" value="1"/>
</dbReference>
<dbReference type="AlphaFoldDB" id="A0A7S4GKM5"/>
<dbReference type="SUPFAM" id="SSF53335">
    <property type="entry name" value="S-adenosyl-L-methionine-dependent methyltransferases"/>
    <property type="match status" value="2"/>
</dbReference>
<gene>
    <name evidence="5" type="ORF">OMAR00294_LOCUS71</name>
</gene>
<proteinExistence type="predicted"/>
<evidence type="ECO:0000256" key="2">
    <source>
        <dbReference type="ARBA" id="ARBA00022679"/>
    </source>
</evidence>
<dbReference type="InterPro" id="IPR025714">
    <property type="entry name" value="Methyltranfer_dom"/>
</dbReference>